<organism evidence="2 3">
    <name type="scientific">Jaminaea rosea</name>
    <dbReference type="NCBI Taxonomy" id="1569628"/>
    <lineage>
        <taxon>Eukaryota</taxon>
        <taxon>Fungi</taxon>
        <taxon>Dikarya</taxon>
        <taxon>Basidiomycota</taxon>
        <taxon>Ustilaginomycotina</taxon>
        <taxon>Exobasidiomycetes</taxon>
        <taxon>Microstromatales</taxon>
        <taxon>Microstromatales incertae sedis</taxon>
        <taxon>Jaminaea</taxon>
    </lineage>
</organism>
<name>A0A316UQF1_9BASI</name>
<keyword evidence="3" id="KW-1185">Reference proteome</keyword>
<feature type="transmembrane region" description="Helical" evidence="1">
    <location>
        <begin position="49"/>
        <end position="66"/>
    </location>
</feature>
<keyword evidence="1" id="KW-0812">Transmembrane</keyword>
<accession>A0A316UQF1</accession>
<keyword evidence="1" id="KW-0472">Membrane</keyword>
<evidence type="ECO:0000256" key="1">
    <source>
        <dbReference type="SAM" id="Phobius"/>
    </source>
</evidence>
<reference evidence="2 3" key="1">
    <citation type="journal article" date="2018" name="Mol. Biol. Evol.">
        <title>Broad Genomic Sampling Reveals a Smut Pathogenic Ancestry of the Fungal Clade Ustilaginomycotina.</title>
        <authorList>
            <person name="Kijpornyongpan T."/>
            <person name="Mondo S.J."/>
            <person name="Barry K."/>
            <person name="Sandor L."/>
            <person name="Lee J."/>
            <person name="Lipzen A."/>
            <person name="Pangilinan J."/>
            <person name="LaButti K."/>
            <person name="Hainaut M."/>
            <person name="Henrissat B."/>
            <person name="Grigoriev I.V."/>
            <person name="Spatafora J.W."/>
            <person name="Aime M.C."/>
        </authorList>
    </citation>
    <scope>NUCLEOTIDE SEQUENCE [LARGE SCALE GENOMIC DNA]</scope>
    <source>
        <strain evidence="2 3">MCA 5214</strain>
    </source>
</reference>
<keyword evidence="1" id="KW-1133">Transmembrane helix</keyword>
<dbReference type="RefSeq" id="XP_025361143.1">
    <property type="nucleotide sequence ID" value="XM_025509571.1"/>
</dbReference>
<sequence>MSATVELATHRLKAKRQVRETPDHKSASSTPYFLFFRCHFLLTPPATPTMLLALHILLLMLMRLALADPPLVACSWKPFTDSPENHGYRWFCNAQKKQLDGIRGEYRCDDKHWATVADIGYVEPYLVLLRFLAACPDETKRENGTATGYGWTDWSTCLSRSWGVCLGNNGPHDSPIQCFFVDRKDDCVWPDNFGAVEKAPSQVQIWKEG</sequence>
<dbReference type="EMBL" id="KZ819671">
    <property type="protein sequence ID" value="PWN26531.1"/>
    <property type="molecule type" value="Genomic_DNA"/>
</dbReference>
<gene>
    <name evidence="2" type="ORF">BDZ90DRAFT_40813</name>
</gene>
<evidence type="ECO:0000313" key="3">
    <source>
        <dbReference type="Proteomes" id="UP000245884"/>
    </source>
</evidence>
<proteinExistence type="predicted"/>
<dbReference type="GeneID" id="37031394"/>
<protein>
    <submittedName>
        <fullName evidence="2">Uncharacterized protein</fullName>
    </submittedName>
</protein>
<dbReference type="Proteomes" id="UP000245884">
    <property type="component" value="Unassembled WGS sequence"/>
</dbReference>
<dbReference type="AlphaFoldDB" id="A0A316UQF1"/>
<evidence type="ECO:0000313" key="2">
    <source>
        <dbReference type="EMBL" id="PWN26531.1"/>
    </source>
</evidence>